<evidence type="ECO:0000313" key="2">
    <source>
        <dbReference type="EMBL" id="KAK1357905.1"/>
    </source>
</evidence>
<keyword evidence="3" id="KW-1185">Reference proteome</keyword>
<reference evidence="2" key="2">
    <citation type="submission" date="2023-05" db="EMBL/GenBank/DDBJ databases">
        <authorList>
            <person name="Schelkunov M.I."/>
        </authorList>
    </citation>
    <scope>NUCLEOTIDE SEQUENCE</scope>
    <source>
        <strain evidence="2">Hsosn_3</strain>
        <tissue evidence="2">Leaf</tissue>
    </source>
</reference>
<sequence length="480" mass="53419">MESDPGFSGQRYFDPIGDVTPTLSTRHADVEGIPLVEENNSHLGRMESSCTEGAQPVKDESSYLVSCAVQGDNRVRMKRTVSPLAAIDEIMESQSSTACLSSPPHYQEDILHRRQNLEEELFQLSAESYSTASTDSNTSYSDDDSSESQVYTPHVDALCIDRPSDIKRKQNGNYALDSDTRPISGIAEDREPTSSELLHDTVCHVQQEGNCRQNKDCKRISKRRVVSLTTRDSMDDAEVLSDRLPVALDASRDDVVDIAKRPVSFDSEIHTYENTGITSHSKDSGDVLSEMKYLGSDDFIVNHFNSNIADSLIQETCGRYVRCNSILGANGDCKESELVVLRSSEQKLYMLLISNEYDGSETTLNLIGCHKIEDVKMVLVGLGLQIVSLEQVQVDLFSRSSVGGSNTSIFQFSMVEDRYFLFALIGNVDPLDNLLHLAATAACITLYTCLFWLIPSLKFKTGVALSCRREKRKFVHNIDR</sequence>
<name>A0AAD8GYW0_9APIA</name>
<feature type="region of interest" description="Disordered" evidence="1">
    <location>
        <begin position="169"/>
        <end position="193"/>
    </location>
</feature>
<dbReference type="AlphaFoldDB" id="A0AAD8GYW0"/>
<accession>A0AAD8GYW0</accession>
<evidence type="ECO:0000256" key="1">
    <source>
        <dbReference type="SAM" id="MobiDB-lite"/>
    </source>
</evidence>
<proteinExistence type="predicted"/>
<organism evidence="2 3">
    <name type="scientific">Heracleum sosnowskyi</name>
    <dbReference type="NCBI Taxonomy" id="360622"/>
    <lineage>
        <taxon>Eukaryota</taxon>
        <taxon>Viridiplantae</taxon>
        <taxon>Streptophyta</taxon>
        <taxon>Embryophyta</taxon>
        <taxon>Tracheophyta</taxon>
        <taxon>Spermatophyta</taxon>
        <taxon>Magnoliopsida</taxon>
        <taxon>eudicotyledons</taxon>
        <taxon>Gunneridae</taxon>
        <taxon>Pentapetalae</taxon>
        <taxon>asterids</taxon>
        <taxon>campanulids</taxon>
        <taxon>Apiales</taxon>
        <taxon>Apiaceae</taxon>
        <taxon>Apioideae</taxon>
        <taxon>apioid superclade</taxon>
        <taxon>Tordylieae</taxon>
        <taxon>Tordyliinae</taxon>
        <taxon>Heracleum</taxon>
    </lineage>
</organism>
<gene>
    <name evidence="2" type="ORF">POM88_051161</name>
</gene>
<reference evidence="2" key="1">
    <citation type="submission" date="2023-02" db="EMBL/GenBank/DDBJ databases">
        <title>Genome of toxic invasive species Heracleum sosnowskyi carries increased number of genes despite the absence of recent whole-genome duplications.</title>
        <authorList>
            <person name="Schelkunov M."/>
            <person name="Shtratnikova V."/>
            <person name="Makarenko M."/>
            <person name="Klepikova A."/>
            <person name="Omelchenko D."/>
            <person name="Novikova G."/>
            <person name="Obukhova E."/>
            <person name="Bogdanov V."/>
            <person name="Penin A."/>
            <person name="Logacheva M."/>
        </authorList>
    </citation>
    <scope>NUCLEOTIDE SEQUENCE</scope>
    <source>
        <strain evidence="2">Hsosn_3</strain>
        <tissue evidence="2">Leaf</tissue>
    </source>
</reference>
<feature type="region of interest" description="Disordered" evidence="1">
    <location>
        <begin position="127"/>
        <end position="149"/>
    </location>
</feature>
<protein>
    <submittedName>
        <fullName evidence="2">Uncharacterized protein</fullName>
    </submittedName>
</protein>
<feature type="compositionally biased region" description="Low complexity" evidence="1">
    <location>
        <begin position="128"/>
        <end position="140"/>
    </location>
</feature>
<evidence type="ECO:0000313" key="3">
    <source>
        <dbReference type="Proteomes" id="UP001237642"/>
    </source>
</evidence>
<comment type="caution">
    <text evidence="2">The sequence shown here is derived from an EMBL/GenBank/DDBJ whole genome shotgun (WGS) entry which is preliminary data.</text>
</comment>
<dbReference type="Proteomes" id="UP001237642">
    <property type="component" value="Unassembled WGS sequence"/>
</dbReference>
<dbReference type="EMBL" id="JAUIZM010000011">
    <property type="protein sequence ID" value="KAK1357905.1"/>
    <property type="molecule type" value="Genomic_DNA"/>
</dbReference>